<name>A0AAV9IPR7_CYACA</name>
<dbReference type="PANTHER" id="PTHR13291">
    <property type="entry name" value="JOSEPHIN 1, 2"/>
    <property type="match status" value="1"/>
</dbReference>
<evidence type="ECO:0000256" key="7">
    <source>
        <dbReference type="SAM" id="Phobius"/>
    </source>
</evidence>
<keyword evidence="4" id="KW-0833">Ubl conjugation pathway</keyword>
<evidence type="ECO:0000256" key="6">
    <source>
        <dbReference type="PROSITE-ProRule" id="PRU00331"/>
    </source>
</evidence>
<evidence type="ECO:0000256" key="1">
    <source>
        <dbReference type="ARBA" id="ARBA00000707"/>
    </source>
</evidence>
<dbReference type="GO" id="GO:0006508">
    <property type="term" value="P:proteolysis"/>
    <property type="evidence" value="ECO:0007669"/>
    <property type="project" value="UniProtKB-KW"/>
</dbReference>
<keyword evidence="5" id="KW-0378">Hydrolase</keyword>
<dbReference type="Pfam" id="PF02099">
    <property type="entry name" value="Josephin"/>
    <property type="match status" value="1"/>
</dbReference>
<dbReference type="PANTHER" id="PTHR13291:SF0">
    <property type="entry name" value="JOSEPHIN-LIKE PROTEIN"/>
    <property type="match status" value="1"/>
</dbReference>
<dbReference type="InterPro" id="IPR040053">
    <property type="entry name" value="JOSD1/2"/>
</dbReference>
<comment type="caution">
    <text evidence="6">Lacks conserved residue(s) required for the propagation of feature annotation.</text>
</comment>
<sequence length="179" mass="20589">MRTSSVPYREAQSWHHCAVHAVNHLLQRRECSVWEFEDIADELQRRTGGIRHKAPLGLGGYSADVVLMALKRRELEAVVLDMRKPEEALTRLRGETVVGALVNEVKHPAWWQFWRSERHWLAVLRRVRTRPGGQGDQSEWLVVDSQDDDRRPPEPLSDEAFLAYVAAALPGCVVFLVYR</sequence>
<reference evidence="9 10" key="1">
    <citation type="submission" date="2022-07" db="EMBL/GenBank/DDBJ databases">
        <title>Genome-wide signatures of adaptation to extreme environments.</title>
        <authorList>
            <person name="Cho C.H."/>
            <person name="Yoon H.S."/>
        </authorList>
    </citation>
    <scope>NUCLEOTIDE SEQUENCE [LARGE SCALE GENOMIC DNA]</scope>
    <source>
        <strain evidence="9 10">DBV 063 E5</strain>
    </source>
</reference>
<keyword evidence="10" id="KW-1185">Reference proteome</keyword>
<evidence type="ECO:0000313" key="9">
    <source>
        <dbReference type="EMBL" id="KAK4534238.1"/>
    </source>
</evidence>
<proteinExistence type="predicted"/>
<dbReference type="GO" id="GO:0016579">
    <property type="term" value="P:protein deubiquitination"/>
    <property type="evidence" value="ECO:0007669"/>
    <property type="project" value="InterPro"/>
</dbReference>
<protein>
    <recommendedName>
        <fullName evidence="2">ubiquitinyl hydrolase 1</fullName>
        <ecNumber evidence="2">3.4.19.12</ecNumber>
    </recommendedName>
</protein>
<dbReference type="EC" id="3.4.19.12" evidence="2"/>
<feature type="domain" description="Josephin" evidence="8">
    <location>
        <begin position="4"/>
        <end position="179"/>
    </location>
</feature>
<evidence type="ECO:0000256" key="3">
    <source>
        <dbReference type="ARBA" id="ARBA00022670"/>
    </source>
</evidence>
<dbReference type="Proteomes" id="UP001301350">
    <property type="component" value="Unassembled WGS sequence"/>
</dbReference>
<keyword evidence="7" id="KW-1133">Transmembrane helix</keyword>
<evidence type="ECO:0000313" key="10">
    <source>
        <dbReference type="Proteomes" id="UP001301350"/>
    </source>
</evidence>
<dbReference type="EMBL" id="JANCYW010000001">
    <property type="protein sequence ID" value="KAK4534238.1"/>
    <property type="molecule type" value="Genomic_DNA"/>
</dbReference>
<dbReference type="GO" id="GO:0004843">
    <property type="term" value="F:cysteine-type deubiquitinase activity"/>
    <property type="evidence" value="ECO:0007669"/>
    <property type="project" value="UniProtKB-EC"/>
</dbReference>
<gene>
    <name evidence="9" type="ORF">CDCA_CDCA01G0263</name>
</gene>
<feature type="transmembrane region" description="Helical" evidence="7">
    <location>
        <begin position="161"/>
        <end position="178"/>
    </location>
</feature>
<keyword evidence="7" id="KW-0472">Membrane</keyword>
<dbReference type="AlphaFoldDB" id="A0AAV9IPR7"/>
<keyword evidence="3" id="KW-0645">Protease</keyword>
<evidence type="ECO:0000259" key="8">
    <source>
        <dbReference type="PROSITE" id="PS50957"/>
    </source>
</evidence>
<comment type="caution">
    <text evidence="9">The sequence shown here is derived from an EMBL/GenBank/DDBJ whole genome shotgun (WGS) entry which is preliminary data.</text>
</comment>
<organism evidence="9 10">
    <name type="scientific">Cyanidium caldarium</name>
    <name type="common">Red alga</name>
    <dbReference type="NCBI Taxonomy" id="2771"/>
    <lineage>
        <taxon>Eukaryota</taxon>
        <taxon>Rhodophyta</taxon>
        <taxon>Bangiophyceae</taxon>
        <taxon>Cyanidiales</taxon>
        <taxon>Cyanidiaceae</taxon>
        <taxon>Cyanidium</taxon>
    </lineage>
</organism>
<evidence type="ECO:0000256" key="4">
    <source>
        <dbReference type="ARBA" id="ARBA00022786"/>
    </source>
</evidence>
<keyword evidence="7" id="KW-0812">Transmembrane</keyword>
<comment type="catalytic activity">
    <reaction evidence="1">
        <text>Thiol-dependent hydrolysis of ester, thioester, amide, peptide and isopeptide bonds formed by the C-terminal Gly of ubiquitin (a 76-residue protein attached to proteins as an intracellular targeting signal).</text>
        <dbReference type="EC" id="3.4.19.12"/>
    </reaction>
</comment>
<evidence type="ECO:0000256" key="5">
    <source>
        <dbReference type="ARBA" id="ARBA00022801"/>
    </source>
</evidence>
<dbReference type="SMART" id="SM01246">
    <property type="entry name" value="Josephin"/>
    <property type="match status" value="1"/>
</dbReference>
<evidence type="ECO:0000256" key="2">
    <source>
        <dbReference type="ARBA" id="ARBA00012759"/>
    </source>
</evidence>
<dbReference type="InterPro" id="IPR006155">
    <property type="entry name" value="Josephin"/>
</dbReference>
<dbReference type="PROSITE" id="PS50957">
    <property type="entry name" value="JOSEPHIN"/>
    <property type="match status" value="1"/>
</dbReference>
<dbReference type="Gene3D" id="3.90.70.40">
    <property type="match status" value="1"/>
</dbReference>
<accession>A0AAV9IPR7</accession>